<organism evidence="1 2">
    <name type="scientific">Rhododendron molle</name>
    <name type="common">Chinese azalea</name>
    <name type="synonym">Azalea mollis</name>
    <dbReference type="NCBI Taxonomy" id="49168"/>
    <lineage>
        <taxon>Eukaryota</taxon>
        <taxon>Viridiplantae</taxon>
        <taxon>Streptophyta</taxon>
        <taxon>Embryophyta</taxon>
        <taxon>Tracheophyta</taxon>
        <taxon>Spermatophyta</taxon>
        <taxon>Magnoliopsida</taxon>
        <taxon>eudicotyledons</taxon>
        <taxon>Gunneridae</taxon>
        <taxon>Pentapetalae</taxon>
        <taxon>asterids</taxon>
        <taxon>Ericales</taxon>
        <taxon>Ericaceae</taxon>
        <taxon>Ericoideae</taxon>
        <taxon>Rhodoreae</taxon>
        <taxon>Rhododendron</taxon>
    </lineage>
</organism>
<dbReference type="EMBL" id="CM046395">
    <property type="protein sequence ID" value="KAI8543668.1"/>
    <property type="molecule type" value="Genomic_DNA"/>
</dbReference>
<proteinExistence type="predicted"/>
<keyword evidence="2" id="KW-1185">Reference proteome</keyword>
<sequence>MSDIDSRIESFRSALQSDDERENVKTPSVPNLPLPPGVTKEGGLGGGGKEAAVLGRRLRRRRRREVMVKRAELGFRVCEVILCLLSFCVMMSDKSRGWAGDSYYRYKEFRFEYYYHLFNVLRSRDFNWLCIFRVSSMQSNLQFDNWESCYLSPPPLSLQFCHGSGKVLILAYLLISASSSAATRIDDWVSNWGEDKFTDMATLSVAMSLLAFAALALSTLISGYNLSTIA</sequence>
<gene>
    <name evidence="1" type="ORF">RHMOL_Rhmol08G0236800</name>
</gene>
<accession>A0ACC0MTS0</accession>
<comment type="caution">
    <text evidence="1">The sequence shown here is derived from an EMBL/GenBank/DDBJ whole genome shotgun (WGS) entry which is preliminary data.</text>
</comment>
<evidence type="ECO:0000313" key="2">
    <source>
        <dbReference type="Proteomes" id="UP001062846"/>
    </source>
</evidence>
<dbReference type="Proteomes" id="UP001062846">
    <property type="component" value="Chromosome 8"/>
</dbReference>
<reference evidence="1" key="1">
    <citation type="submission" date="2022-02" db="EMBL/GenBank/DDBJ databases">
        <title>Plant Genome Project.</title>
        <authorList>
            <person name="Zhang R.-G."/>
        </authorList>
    </citation>
    <scope>NUCLEOTIDE SEQUENCE</scope>
    <source>
        <strain evidence="1">AT1</strain>
    </source>
</reference>
<name>A0ACC0MTS0_RHOML</name>
<evidence type="ECO:0000313" key="1">
    <source>
        <dbReference type="EMBL" id="KAI8543668.1"/>
    </source>
</evidence>
<protein>
    <submittedName>
        <fullName evidence="1">Uncharacterized protein</fullName>
    </submittedName>
</protein>